<feature type="region of interest" description="Disordered" evidence="6">
    <location>
        <begin position="615"/>
        <end position="711"/>
    </location>
</feature>
<gene>
    <name evidence="7" type="ORF">EV356DRAFT_334109</name>
</gene>
<keyword evidence="4" id="KW-0804">Transcription</keyword>
<organism evidence="7 8">
    <name type="scientific">Viridothelium virens</name>
    <name type="common">Speckled blister lichen</name>
    <name type="synonym">Trypethelium virens</name>
    <dbReference type="NCBI Taxonomy" id="1048519"/>
    <lineage>
        <taxon>Eukaryota</taxon>
        <taxon>Fungi</taxon>
        <taxon>Dikarya</taxon>
        <taxon>Ascomycota</taxon>
        <taxon>Pezizomycotina</taxon>
        <taxon>Dothideomycetes</taxon>
        <taxon>Dothideomycetes incertae sedis</taxon>
        <taxon>Trypetheliales</taxon>
        <taxon>Trypetheliaceae</taxon>
        <taxon>Viridothelium</taxon>
    </lineage>
</organism>
<feature type="compositionally biased region" description="Polar residues" evidence="6">
    <location>
        <begin position="94"/>
        <end position="110"/>
    </location>
</feature>
<keyword evidence="5" id="KW-0539">Nucleus</keyword>
<protein>
    <recommendedName>
        <fullName evidence="9">Transcriptional regulatory protein DEP1</fullName>
    </recommendedName>
</protein>
<dbReference type="OrthoDB" id="20886at2759"/>
<evidence type="ECO:0008006" key="9">
    <source>
        <dbReference type="Google" id="ProtNLM"/>
    </source>
</evidence>
<reference evidence="7" key="1">
    <citation type="journal article" date="2020" name="Stud. Mycol.">
        <title>101 Dothideomycetes genomes: a test case for predicting lifestyles and emergence of pathogens.</title>
        <authorList>
            <person name="Haridas S."/>
            <person name="Albert R."/>
            <person name="Binder M."/>
            <person name="Bloem J."/>
            <person name="Labutti K."/>
            <person name="Salamov A."/>
            <person name="Andreopoulos B."/>
            <person name="Baker S."/>
            <person name="Barry K."/>
            <person name="Bills G."/>
            <person name="Bluhm B."/>
            <person name="Cannon C."/>
            <person name="Castanera R."/>
            <person name="Culley D."/>
            <person name="Daum C."/>
            <person name="Ezra D."/>
            <person name="Gonzalez J."/>
            <person name="Henrissat B."/>
            <person name="Kuo A."/>
            <person name="Liang C."/>
            <person name="Lipzen A."/>
            <person name="Lutzoni F."/>
            <person name="Magnuson J."/>
            <person name="Mondo S."/>
            <person name="Nolan M."/>
            <person name="Ohm R."/>
            <person name="Pangilinan J."/>
            <person name="Park H.-J."/>
            <person name="Ramirez L."/>
            <person name="Alfaro M."/>
            <person name="Sun H."/>
            <person name="Tritt A."/>
            <person name="Yoshinaga Y."/>
            <person name="Zwiers L.-H."/>
            <person name="Turgeon B."/>
            <person name="Goodwin S."/>
            <person name="Spatafora J."/>
            <person name="Crous P."/>
            <person name="Grigoriev I."/>
        </authorList>
    </citation>
    <scope>NUCLEOTIDE SEQUENCE</scope>
    <source>
        <strain evidence="7">Tuck. ex Michener</strain>
    </source>
</reference>
<dbReference type="Gene3D" id="1.20.5.1500">
    <property type="match status" value="1"/>
</dbReference>
<evidence type="ECO:0000256" key="5">
    <source>
        <dbReference type="ARBA" id="ARBA00023242"/>
    </source>
</evidence>
<proteinExistence type="predicted"/>
<feature type="compositionally biased region" description="Basic and acidic residues" evidence="6">
    <location>
        <begin position="182"/>
        <end position="191"/>
    </location>
</feature>
<feature type="compositionally biased region" description="Polar residues" evidence="6">
    <location>
        <begin position="655"/>
        <end position="666"/>
    </location>
</feature>
<evidence type="ECO:0000313" key="8">
    <source>
        <dbReference type="Proteomes" id="UP000800092"/>
    </source>
</evidence>
<evidence type="ECO:0000313" key="7">
    <source>
        <dbReference type="EMBL" id="KAF2238028.1"/>
    </source>
</evidence>
<dbReference type="EMBL" id="ML991777">
    <property type="protein sequence ID" value="KAF2238028.1"/>
    <property type="molecule type" value="Genomic_DNA"/>
</dbReference>
<dbReference type="PANTHER" id="PTHR21964">
    <property type="entry name" value="BREAST CANCER METASTASIS-SUPPRESSOR 1"/>
    <property type="match status" value="1"/>
</dbReference>
<evidence type="ECO:0000256" key="6">
    <source>
        <dbReference type="SAM" id="MobiDB-lite"/>
    </source>
</evidence>
<feature type="compositionally biased region" description="Polar residues" evidence="6">
    <location>
        <begin position="131"/>
        <end position="158"/>
    </location>
</feature>
<dbReference type="GO" id="GO:0005654">
    <property type="term" value="C:nucleoplasm"/>
    <property type="evidence" value="ECO:0007669"/>
    <property type="project" value="UniProtKB-ARBA"/>
</dbReference>
<feature type="compositionally biased region" description="Low complexity" evidence="6">
    <location>
        <begin position="34"/>
        <end position="44"/>
    </location>
</feature>
<comment type="subcellular location">
    <subcellularLocation>
        <location evidence="1">Nucleus</location>
    </subcellularLocation>
</comment>
<keyword evidence="2" id="KW-0678">Repressor</keyword>
<name>A0A6A6HJP0_VIRVR</name>
<dbReference type="Pfam" id="PF08598">
    <property type="entry name" value="Sds3"/>
    <property type="match status" value="1"/>
</dbReference>
<evidence type="ECO:0000256" key="2">
    <source>
        <dbReference type="ARBA" id="ARBA00022491"/>
    </source>
</evidence>
<accession>A0A6A6HJP0</accession>
<evidence type="ECO:0000256" key="3">
    <source>
        <dbReference type="ARBA" id="ARBA00023015"/>
    </source>
</evidence>
<sequence length="743" mass="80654">MADQEANTDGPMPFNEPESHLASSAMIVDTQIVDQSDSRSSSLSDYDERYGENENGSAPEKSILPNDDADSEAETERLDITPHHASKLKGDIPTSDNENSTTPSKLQRTYNMVEGQDGDSTSPSILHEPITTGNGTIIQDENLEITPTLSRSDSSRLSQGAVAGRKRKRKSESGQSPGVDSEIVKPAEKRLNSAPQDGPSEMLKAEGGEQAEDELSEEGSKGPDNETSGEIAPEKEAPLQVSVEQEEEPAPPKKDVKARKGKRKSKRANDLEQDEDLAAQGETAAAAEQLPEAGEALSAEGEGEEADVAARNEEELQRKKAAMDALVGIEEHFASFRERLLDEKLNQVERELALLQQPNPTHPEYLAMMQCIDARHENQIQLEDRLLAYKLNTLEVQTIAERSQIHAQYFQKVRDIRDDVLERIGKELFRIQKERRQAHGDEPEYNYVYEADRPKQIIRQTMVNKEVSLLSGIKKYQGFPAAPKLKALQSAEADDDLRAMKLNSTPTPILSRHLNEPMPTEKHAAEEFFAQNPWANPQHPAHQQNTMPPQAVRPINAFTTPTSQRRAYDPHLPNGSGSTIAVPSDPPSSALAPGGNSHGPVIPEASAIQDAASRIPSFDGAGDSPLMYMKRNHEPGRRVPEESSEQWSAPRRASVATQGSPPATTNAKEKVAVSAGKVNTADPSMSAREASGPGAEALGFTPSAGVKTEDEVHGGGRLAFAMPSAHGQGQARQVGIAAGGFGR</sequence>
<keyword evidence="8" id="KW-1185">Reference proteome</keyword>
<feature type="compositionally biased region" description="Basic and acidic residues" evidence="6">
    <location>
        <begin position="631"/>
        <end position="641"/>
    </location>
</feature>
<evidence type="ECO:0000256" key="4">
    <source>
        <dbReference type="ARBA" id="ARBA00023163"/>
    </source>
</evidence>
<dbReference type="SMART" id="SM01401">
    <property type="entry name" value="Sds3"/>
    <property type="match status" value="1"/>
</dbReference>
<feature type="region of interest" description="Disordered" evidence="6">
    <location>
        <begin position="1"/>
        <end position="284"/>
    </location>
</feature>
<dbReference type="Proteomes" id="UP000800092">
    <property type="component" value="Unassembled WGS sequence"/>
</dbReference>
<keyword evidence="3" id="KW-0805">Transcription regulation</keyword>
<feature type="compositionally biased region" description="Basic residues" evidence="6">
    <location>
        <begin position="256"/>
        <end position="266"/>
    </location>
</feature>
<dbReference type="InterPro" id="IPR013907">
    <property type="entry name" value="Sds3"/>
</dbReference>
<feature type="region of interest" description="Disordered" evidence="6">
    <location>
        <begin position="562"/>
        <end position="602"/>
    </location>
</feature>
<dbReference type="AlphaFoldDB" id="A0A6A6HJP0"/>
<dbReference type="GO" id="GO:0010468">
    <property type="term" value="P:regulation of gene expression"/>
    <property type="evidence" value="ECO:0007669"/>
    <property type="project" value="UniProtKB-ARBA"/>
</dbReference>
<evidence type="ECO:0000256" key="1">
    <source>
        <dbReference type="ARBA" id="ARBA00004123"/>
    </source>
</evidence>